<name>A0A0F9RVA2_9ZZZZ</name>
<dbReference type="EMBL" id="LAZR01000697">
    <property type="protein sequence ID" value="KKN60375.1"/>
    <property type="molecule type" value="Genomic_DNA"/>
</dbReference>
<feature type="non-terminal residue" evidence="2">
    <location>
        <position position="54"/>
    </location>
</feature>
<reference evidence="2" key="1">
    <citation type="journal article" date="2015" name="Nature">
        <title>Complex archaea that bridge the gap between prokaryotes and eukaryotes.</title>
        <authorList>
            <person name="Spang A."/>
            <person name="Saw J.H."/>
            <person name="Jorgensen S.L."/>
            <person name="Zaremba-Niedzwiedzka K."/>
            <person name="Martijn J."/>
            <person name="Lind A.E."/>
            <person name="van Eijk R."/>
            <person name="Schleper C."/>
            <person name="Guy L."/>
            <person name="Ettema T.J."/>
        </authorList>
    </citation>
    <scope>NUCLEOTIDE SEQUENCE</scope>
</reference>
<accession>A0A0F9RVA2</accession>
<comment type="caution">
    <text evidence="2">The sequence shown here is derived from an EMBL/GenBank/DDBJ whole genome shotgun (WGS) entry which is preliminary data.</text>
</comment>
<evidence type="ECO:0000313" key="2">
    <source>
        <dbReference type="EMBL" id="KKN60375.1"/>
    </source>
</evidence>
<organism evidence="2">
    <name type="scientific">marine sediment metagenome</name>
    <dbReference type="NCBI Taxonomy" id="412755"/>
    <lineage>
        <taxon>unclassified sequences</taxon>
        <taxon>metagenomes</taxon>
        <taxon>ecological metagenomes</taxon>
    </lineage>
</organism>
<proteinExistence type="predicted"/>
<dbReference type="EMBL" id="LAZR01044357">
    <property type="protein sequence ID" value="KKL04861.1"/>
    <property type="molecule type" value="Genomic_DNA"/>
</dbReference>
<gene>
    <name evidence="2" type="ORF">LCGC14_0532090</name>
    <name evidence="1" type="ORF">LCGC14_2611810</name>
</gene>
<evidence type="ECO:0000313" key="1">
    <source>
        <dbReference type="EMBL" id="KKL04861.1"/>
    </source>
</evidence>
<protein>
    <submittedName>
        <fullName evidence="2">Uncharacterized protein</fullName>
    </submittedName>
</protein>
<dbReference type="AlphaFoldDB" id="A0A0F9RVA2"/>
<sequence length="54" mass="6190">MPPKTTALTRFEQGDYSDPNVQRLFFGEEPQDEIDWIETLLTIPSEKGGMVVDF</sequence>